<gene>
    <name evidence="3" type="ORF">M422DRAFT_785320</name>
</gene>
<reference evidence="3 4" key="1">
    <citation type="submission" date="2014-06" db="EMBL/GenBank/DDBJ databases">
        <title>Evolutionary Origins and Diversification of the Mycorrhizal Mutualists.</title>
        <authorList>
            <consortium name="DOE Joint Genome Institute"/>
            <consortium name="Mycorrhizal Genomics Consortium"/>
            <person name="Kohler A."/>
            <person name="Kuo A."/>
            <person name="Nagy L.G."/>
            <person name="Floudas D."/>
            <person name="Copeland A."/>
            <person name="Barry K.W."/>
            <person name="Cichocki N."/>
            <person name="Veneault-Fourrey C."/>
            <person name="LaButti K."/>
            <person name="Lindquist E.A."/>
            <person name="Lipzen A."/>
            <person name="Lundell T."/>
            <person name="Morin E."/>
            <person name="Murat C."/>
            <person name="Riley R."/>
            <person name="Ohm R."/>
            <person name="Sun H."/>
            <person name="Tunlid A."/>
            <person name="Henrissat B."/>
            <person name="Grigoriev I.V."/>
            <person name="Hibbett D.S."/>
            <person name="Martin F."/>
        </authorList>
    </citation>
    <scope>NUCLEOTIDE SEQUENCE [LARGE SCALE GENOMIC DNA]</scope>
    <source>
        <strain evidence="3 4">SS14</strain>
    </source>
</reference>
<dbReference type="PANTHER" id="PTHR33840">
    <property type="match status" value="1"/>
</dbReference>
<sequence length="504" mass="56726">MSSESTIDPVPESPLDSPGSSVFESPVSSQVPLSPFSSSPVETPITPSFPLHHDSCPIRVPKRIVICCDGTWQDGIVKKHRWQYSNILKISRAIEHQDHRTNPPIPQIVFYQHGVGSEQNFYSEFIEGATGASLAEKVQEAYAFIAHNYRKGDEIFLFGFSRGAYTVRMVATFIGEIGILSRKDMDHFADIFIAFQKRGNAGNDEEKIAQEELLAKYSAVMEKGRARADPDGDGFTIKVLGVFDTVGSVGLPEELAFFSKKLKKLFGFHDSYLGHHIEHAYHAMALNETRRDFNVAKFIQTAEGRARGQILKQVWFPGSHSDVGGGWRCHDLSDITLAWMVSNIDPMLEIDKEYLDSLPDPVAPWGHQVPHDPITGIFKFALESPREFPTVTDEETQEYIHPSALAQHVVIPELLHNVKTNEALVCELGPIEQHFKDNWPFIEHELDDEEKTELHAQESMLHKLHIAVEKMEKKLGSTEIMVDEGGKPRYQPSWLGSFFHELVG</sequence>
<dbReference type="AlphaFoldDB" id="A0A0C9ULJ0"/>
<protein>
    <recommendedName>
        <fullName evidence="2">T6SS Phospholipase effector Tle1-like catalytic domain-containing protein</fullName>
    </recommendedName>
</protein>
<feature type="region of interest" description="Disordered" evidence="1">
    <location>
        <begin position="1"/>
        <end position="39"/>
    </location>
</feature>
<keyword evidence="4" id="KW-1185">Reference proteome</keyword>
<dbReference type="OrthoDB" id="3057168at2759"/>
<dbReference type="EMBL" id="KN837382">
    <property type="protein sequence ID" value="KIJ26135.1"/>
    <property type="molecule type" value="Genomic_DNA"/>
</dbReference>
<name>A0A0C9ULJ0_SPHS4</name>
<dbReference type="PANTHER" id="PTHR33840:SF1">
    <property type="entry name" value="TLE1 PHOSPHOLIPASE DOMAIN-CONTAINING PROTEIN"/>
    <property type="match status" value="1"/>
</dbReference>
<feature type="compositionally biased region" description="Low complexity" evidence="1">
    <location>
        <begin position="25"/>
        <end position="39"/>
    </location>
</feature>
<accession>A0A0C9ULJ0</accession>
<evidence type="ECO:0000313" key="4">
    <source>
        <dbReference type="Proteomes" id="UP000054279"/>
    </source>
</evidence>
<evidence type="ECO:0000313" key="3">
    <source>
        <dbReference type="EMBL" id="KIJ26135.1"/>
    </source>
</evidence>
<feature type="domain" description="T6SS Phospholipase effector Tle1-like catalytic" evidence="2">
    <location>
        <begin position="62"/>
        <end position="342"/>
    </location>
</feature>
<proteinExistence type="predicted"/>
<dbReference type="Proteomes" id="UP000054279">
    <property type="component" value="Unassembled WGS sequence"/>
</dbReference>
<dbReference type="InterPro" id="IPR018712">
    <property type="entry name" value="Tle1-like_cat"/>
</dbReference>
<dbReference type="HOGENOM" id="CLU_005049_3_1_1"/>
<dbReference type="InterPro" id="IPR029058">
    <property type="entry name" value="AB_hydrolase_fold"/>
</dbReference>
<organism evidence="3 4">
    <name type="scientific">Sphaerobolus stellatus (strain SS14)</name>
    <dbReference type="NCBI Taxonomy" id="990650"/>
    <lineage>
        <taxon>Eukaryota</taxon>
        <taxon>Fungi</taxon>
        <taxon>Dikarya</taxon>
        <taxon>Basidiomycota</taxon>
        <taxon>Agaricomycotina</taxon>
        <taxon>Agaricomycetes</taxon>
        <taxon>Phallomycetidae</taxon>
        <taxon>Geastrales</taxon>
        <taxon>Sphaerobolaceae</taxon>
        <taxon>Sphaerobolus</taxon>
    </lineage>
</organism>
<dbReference type="SUPFAM" id="SSF53474">
    <property type="entry name" value="alpha/beta-Hydrolases"/>
    <property type="match status" value="1"/>
</dbReference>
<evidence type="ECO:0000256" key="1">
    <source>
        <dbReference type="SAM" id="MobiDB-lite"/>
    </source>
</evidence>
<evidence type="ECO:0000259" key="2">
    <source>
        <dbReference type="Pfam" id="PF09994"/>
    </source>
</evidence>
<dbReference type="Pfam" id="PF09994">
    <property type="entry name" value="T6SS_Tle1-like_cat"/>
    <property type="match status" value="1"/>
</dbReference>